<keyword evidence="7" id="KW-1185">Reference proteome</keyword>
<keyword evidence="2" id="KW-0732">Signal</keyword>
<dbReference type="RefSeq" id="WP_005651348.1">
    <property type="nucleotide sequence ID" value="NZ_BAABZJ010000001.1"/>
</dbReference>
<evidence type="ECO:0000256" key="1">
    <source>
        <dbReference type="ARBA" id="ARBA00023237"/>
    </source>
</evidence>
<dbReference type="EMBL" id="WNCN01000005">
    <property type="protein sequence ID" value="MTU38770.1"/>
    <property type="molecule type" value="Genomic_DNA"/>
</dbReference>
<dbReference type="InterPro" id="IPR005653">
    <property type="entry name" value="OstA-like_N"/>
</dbReference>
<dbReference type="Proteomes" id="UP000286260">
    <property type="component" value="Unassembled WGS sequence"/>
</dbReference>
<keyword evidence="1" id="KW-0472">Membrane</keyword>
<organism evidence="5 6">
    <name type="scientific">Parabacteroides merdae</name>
    <dbReference type="NCBI Taxonomy" id="46503"/>
    <lineage>
        <taxon>Bacteria</taxon>
        <taxon>Pseudomonadati</taxon>
        <taxon>Bacteroidota</taxon>
        <taxon>Bacteroidia</taxon>
        <taxon>Bacteroidales</taxon>
        <taxon>Tannerellaceae</taxon>
        <taxon>Parabacteroides</taxon>
    </lineage>
</organism>
<dbReference type="InterPro" id="IPR050218">
    <property type="entry name" value="LptD"/>
</dbReference>
<dbReference type="AlphaFoldDB" id="A0A3R6GPY1"/>
<dbReference type="GO" id="GO:0009279">
    <property type="term" value="C:cell outer membrane"/>
    <property type="evidence" value="ECO:0007669"/>
    <property type="project" value="TreeGrafter"/>
</dbReference>
<evidence type="ECO:0000259" key="3">
    <source>
        <dbReference type="Pfam" id="PF13100"/>
    </source>
</evidence>
<accession>A0A3R6GPY1</accession>
<comment type="caution">
    <text evidence="5">The sequence shown here is derived from an EMBL/GenBank/DDBJ whole genome shotgun (WGS) entry which is preliminary data.</text>
</comment>
<evidence type="ECO:0000313" key="5">
    <source>
        <dbReference type="EMBL" id="RHC90210.1"/>
    </source>
</evidence>
<gene>
    <name evidence="5" type="ORF">DW828_01355</name>
    <name evidence="4" type="ORF">GMD82_04475</name>
</gene>
<dbReference type="PANTHER" id="PTHR30189">
    <property type="entry name" value="LPS-ASSEMBLY PROTEIN"/>
    <property type="match status" value="1"/>
</dbReference>
<dbReference type="Gene3D" id="2.60.450.10">
    <property type="entry name" value="Lipopolysaccharide (LPS) transport protein A like domain"/>
    <property type="match status" value="3"/>
</dbReference>
<evidence type="ECO:0000313" key="7">
    <source>
        <dbReference type="Proteomes" id="UP000434916"/>
    </source>
</evidence>
<sequence>MRTVNKFIFTGLFFVLAVCAFAQAQDSIVHADTTVITAQDVTVVPPDSLKAADSLQVMTDTVPPKKTKVYLIHSNTLSFDKAVKPDAQILNGDVCFRHDSSYMYCDSAYFFEQTNSLEAFSNVRMEQGDTLFVYGDYLFYDGNTQVAYLRENVRMENGQVTLFTDSLNYERIPNIGYYFEGGLIVDSLNQLSSFYGQYSPETKLAVFNDSVQVENPDFTLYSDTLHYDTESKVATILGPSVIVSDSGTIHTSRGWYDTVNNTSLLLDQSQVESGEKILIGDSIFYNRDTGMGEVYGNMSLIDTAQHVTLQGEYGYYNEQTGYAFATDSARFLEYSQGDTLFLHADTLQMVTVDSVYREIKAYYGVRFYRIDMQGVCDSMQFNTRDSVLYMYTEPVLWNEQYQLYGDTIAIYMNDSTIEYAHVIQFAFAAQHVDSSYYNQLKGNDLKAYFEGQAVHQIDVAGNAESIFYPLEKDGAKVGMNETKSGFLTIWVKDNKLDKLKIWPSPVGSMTPIPDLKPDQKMLKDFYWFDYLRPKNRDDIYEVVKRKATESPKRSNKFVH</sequence>
<feature type="domain" description="Organic solvent tolerance-like N-terminal" evidence="3">
    <location>
        <begin position="66"/>
        <end position="223"/>
    </location>
</feature>
<feature type="chain" id="PRO_5044599914" description="Organic solvent tolerance-like N-terminal domain-containing protein" evidence="2">
    <location>
        <begin position="25"/>
        <end position="559"/>
    </location>
</feature>
<dbReference type="Proteomes" id="UP000434916">
    <property type="component" value="Unassembled WGS sequence"/>
</dbReference>
<reference evidence="5 6" key="1">
    <citation type="submission" date="2018-08" db="EMBL/GenBank/DDBJ databases">
        <title>A genome reference for cultivated species of the human gut microbiota.</title>
        <authorList>
            <person name="Zou Y."/>
            <person name="Xue W."/>
            <person name="Luo G."/>
        </authorList>
    </citation>
    <scope>NUCLEOTIDE SEQUENCE [LARGE SCALE GENOMIC DNA]</scope>
    <source>
        <strain evidence="5 6">AM34-17</strain>
    </source>
</reference>
<evidence type="ECO:0000313" key="6">
    <source>
        <dbReference type="Proteomes" id="UP000286260"/>
    </source>
</evidence>
<keyword evidence="1" id="KW-0998">Cell outer membrane</keyword>
<protein>
    <recommendedName>
        <fullName evidence="3">Organic solvent tolerance-like N-terminal domain-containing protein</fullName>
    </recommendedName>
</protein>
<proteinExistence type="predicted"/>
<evidence type="ECO:0000313" key="4">
    <source>
        <dbReference type="EMBL" id="MTU38770.1"/>
    </source>
</evidence>
<evidence type="ECO:0000256" key="2">
    <source>
        <dbReference type="SAM" id="SignalP"/>
    </source>
</evidence>
<dbReference type="Pfam" id="PF13100">
    <property type="entry name" value="OstA_2"/>
    <property type="match status" value="1"/>
</dbReference>
<feature type="signal peptide" evidence="2">
    <location>
        <begin position="1"/>
        <end position="24"/>
    </location>
</feature>
<reference evidence="4 7" key="2">
    <citation type="journal article" date="2019" name="Nat. Med.">
        <title>A library of human gut bacterial isolates paired with longitudinal multiomics data enables mechanistic microbiome research.</title>
        <authorList>
            <person name="Poyet M."/>
            <person name="Groussin M."/>
            <person name="Gibbons S.M."/>
            <person name="Avila-Pacheco J."/>
            <person name="Jiang X."/>
            <person name="Kearney S.M."/>
            <person name="Perrotta A.R."/>
            <person name="Berdy B."/>
            <person name="Zhao S."/>
            <person name="Lieberman T.D."/>
            <person name="Swanson P.K."/>
            <person name="Smith M."/>
            <person name="Roesemann S."/>
            <person name="Alexander J.E."/>
            <person name="Rich S.A."/>
            <person name="Livny J."/>
            <person name="Vlamakis H."/>
            <person name="Clish C."/>
            <person name="Bullock K."/>
            <person name="Deik A."/>
            <person name="Scott J."/>
            <person name="Pierce K.A."/>
            <person name="Xavier R.J."/>
            <person name="Alm E.J."/>
        </authorList>
    </citation>
    <scope>NUCLEOTIDE SEQUENCE [LARGE SCALE GENOMIC DNA]</scope>
    <source>
        <strain evidence="4 7">BIOML-A29</strain>
    </source>
</reference>
<dbReference type="EMBL" id="QSII01000001">
    <property type="protein sequence ID" value="RHC90210.1"/>
    <property type="molecule type" value="Genomic_DNA"/>
</dbReference>
<dbReference type="PANTHER" id="PTHR30189:SF1">
    <property type="entry name" value="LPS-ASSEMBLY PROTEIN LPTD"/>
    <property type="match status" value="1"/>
</dbReference>
<name>A0A3R6GPY1_9BACT</name>
<dbReference type="GO" id="GO:1990351">
    <property type="term" value="C:transporter complex"/>
    <property type="evidence" value="ECO:0007669"/>
    <property type="project" value="TreeGrafter"/>
</dbReference>